<dbReference type="PANTHER" id="PTHR11560">
    <property type="entry name" value="39S RIBOSOMAL PROTEIN L10, MITOCHONDRIAL"/>
    <property type="match status" value="1"/>
</dbReference>
<name>A0A9X2L3Q3_9BACT</name>
<dbReference type="GO" id="GO:0070180">
    <property type="term" value="F:large ribosomal subunit rRNA binding"/>
    <property type="evidence" value="ECO:0007669"/>
    <property type="project" value="UniProtKB-UniRule"/>
</dbReference>
<keyword evidence="6" id="KW-0694">RNA-binding</keyword>
<comment type="function">
    <text evidence="1 6">Forms part of the ribosomal stalk, playing a central role in the interaction of the ribosome with GTP-bound translation factors.</text>
</comment>
<dbReference type="InterPro" id="IPR022973">
    <property type="entry name" value="Ribosomal_uL10_bac"/>
</dbReference>
<dbReference type="NCBIfam" id="NF000955">
    <property type="entry name" value="PRK00099.1-1"/>
    <property type="match status" value="1"/>
</dbReference>
<evidence type="ECO:0000256" key="6">
    <source>
        <dbReference type="HAMAP-Rule" id="MF_00362"/>
    </source>
</evidence>
<organism evidence="7 8">
    <name type="scientific">Gracilimonas sediminicola</name>
    <dbReference type="NCBI Taxonomy" id="2952158"/>
    <lineage>
        <taxon>Bacteria</taxon>
        <taxon>Pseudomonadati</taxon>
        <taxon>Balneolota</taxon>
        <taxon>Balneolia</taxon>
        <taxon>Balneolales</taxon>
        <taxon>Balneolaceae</taxon>
        <taxon>Gracilimonas</taxon>
    </lineage>
</organism>
<comment type="subunit">
    <text evidence="6">Part of the ribosomal stalk of the 50S ribosomal subunit. The N-terminus interacts with L11 and the large rRNA to form the base of the stalk. The C-terminus forms an elongated spine to which L12 dimers bind in a sequential fashion forming a multimeric L10(L12)X complex.</text>
</comment>
<keyword evidence="3 6" id="KW-0689">Ribosomal protein</keyword>
<evidence type="ECO:0000313" key="8">
    <source>
        <dbReference type="Proteomes" id="UP001139125"/>
    </source>
</evidence>
<evidence type="ECO:0000256" key="1">
    <source>
        <dbReference type="ARBA" id="ARBA00002633"/>
    </source>
</evidence>
<comment type="similarity">
    <text evidence="2 6">Belongs to the universal ribosomal protein uL10 family.</text>
</comment>
<evidence type="ECO:0000256" key="5">
    <source>
        <dbReference type="ARBA" id="ARBA00035202"/>
    </source>
</evidence>
<dbReference type="CDD" id="cd05797">
    <property type="entry name" value="Ribosomal_L10"/>
    <property type="match status" value="1"/>
</dbReference>
<evidence type="ECO:0000313" key="7">
    <source>
        <dbReference type="EMBL" id="MCP9291722.1"/>
    </source>
</evidence>
<dbReference type="SUPFAM" id="SSF160369">
    <property type="entry name" value="Ribosomal protein L10-like"/>
    <property type="match status" value="1"/>
</dbReference>
<dbReference type="InterPro" id="IPR001790">
    <property type="entry name" value="Ribosomal_uL10"/>
</dbReference>
<keyword evidence="4 6" id="KW-0687">Ribonucleoprotein</keyword>
<dbReference type="GO" id="GO:0006412">
    <property type="term" value="P:translation"/>
    <property type="evidence" value="ECO:0007669"/>
    <property type="project" value="UniProtKB-UniRule"/>
</dbReference>
<sequence>MPTAEKRVILDELTEKLKSSSALYIANYSGMSVPEVNELRGAFRKGDIRFKVYKNKLVKLAMEEVGGYDEIIPALVEQNAFAFVEEELSAPAKVLKDFIKDNNKPEFKAAIVDGDFYGADKLDVLAAMKSKNEIVGDILGLLMAPLSNVVGALESQGSNLVGAVKTIAEKGEE</sequence>
<dbReference type="AlphaFoldDB" id="A0A9X2L3Q3"/>
<dbReference type="Pfam" id="PF00466">
    <property type="entry name" value="Ribosomal_L10"/>
    <property type="match status" value="1"/>
</dbReference>
<comment type="caution">
    <text evidence="7">The sequence shown here is derived from an EMBL/GenBank/DDBJ whole genome shotgun (WGS) entry which is preliminary data.</text>
</comment>
<dbReference type="InterPro" id="IPR047865">
    <property type="entry name" value="Ribosomal_uL10_bac_type"/>
</dbReference>
<dbReference type="Gene3D" id="3.30.70.1730">
    <property type="match status" value="1"/>
</dbReference>
<dbReference type="Proteomes" id="UP001139125">
    <property type="component" value="Unassembled WGS sequence"/>
</dbReference>
<evidence type="ECO:0000256" key="4">
    <source>
        <dbReference type="ARBA" id="ARBA00023274"/>
    </source>
</evidence>
<dbReference type="GO" id="GO:0003735">
    <property type="term" value="F:structural constituent of ribosome"/>
    <property type="evidence" value="ECO:0007669"/>
    <property type="project" value="InterPro"/>
</dbReference>
<reference evidence="7" key="1">
    <citation type="submission" date="2022-06" db="EMBL/GenBank/DDBJ databases">
        <title>Gracilimonas sp. CAU 1638 isolated from sea sediment.</title>
        <authorList>
            <person name="Kim W."/>
        </authorList>
    </citation>
    <scope>NUCLEOTIDE SEQUENCE</scope>
    <source>
        <strain evidence="7">CAU 1638</strain>
    </source>
</reference>
<evidence type="ECO:0000256" key="3">
    <source>
        <dbReference type="ARBA" id="ARBA00022980"/>
    </source>
</evidence>
<dbReference type="EMBL" id="JANDBC010000001">
    <property type="protein sequence ID" value="MCP9291722.1"/>
    <property type="molecule type" value="Genomic_DNA"/>
</dbReference>
<proteinExistence type="inferred from homology"/>
<dbReference type="HAMAP" id="MF_00362">
    <property type="entry name" value="Ribosomal_uL10"/>
    <property type="match status" value="1"/>
</dbReference>
<dbReference type="GO" id="GO:0015934">
    <property type="term" value="C:large ribosomal subunit"/>
    <property type="evidence" value="ECO:0007669"/>
    <property type="project" value="InterPro"/>
</dbReference>
<dbReference type="Gene3D" id="6.10.250.290">
    <property type="match status" value="1"/>
</dbReference>
<keyword evidence="6" id="KW-0699">rRNA-binding</keyword>
<dbReference type="InterPro" id="IPR002363">
    <property type="entry name" value="Ribosomal_uL10_CS_bac"/>
</dbReference>
<protein>
    <recommendedName>
        <fullName evidence="5 6">Large ribosomal subunit protein uL10</fullName>
    </recommendedName>
</protein>
<dbReference type="PROSITE" id="PS01109">
    <property type="entry name" value="RIBOSOMAL_L10"/>
    <property type="match status" value="1"/>
</dbReference>
<gene>
    <name evidence="6 7" type="primary">rplJ</name>
    <name evidence="7" type="ORF">NM125_09065</name>
</gene>
<keyword evidence="8" id="KW-1185">Reference proteome</keyword>
<evidence type="ECO:0000256" key="2">
    <source>
        <dbReference type="ARBA" id="ARBA00008889"/>
    </source>
</evidence>
<dbReference type="RefSeq" id="WP_255134584.1">
    <property type="nucleotide sequence ID" value="NZ_CP175953.1"/>
</dbReference>
<dbReference type="InterPro" id="IPR043141">
    <property type="entry name" value="Ribosomal_uL10-like_sf"/>
</dbReference>
<accession>A0A9X2L3Q3</accession>